<gene>
    <name evidence="1" type="ORF">SAMN05421504_104253</name>
</gene>
<accession>A0A1H3GGP4</accession>
<proteinExistence type="predicted"/>
<evidence type="ECO:0008006" key="3">
    <source>
        <dbReference type="Google" id="ProtNLM"/>
    </source>
</evidence>
<dbReference type="Proteomes" id="UP000199515">
    <property type="component" value="Unassembled WGS sequence"/>
</dbReference>
<reference evidence="1 2" key="1">
    <citation type="submission" date="2016-10" db="EMBL/GenBank/DDBJ databases">
        <authorList>
            <person name="de Groot N.N."/>
        </authorList>
    </citation>
    <scope>NUCLEOTIDE SEQUENCE [LARGE SCALE GENOMIC DNA]</scope>
    <source>
        <strain evidence="1 2">CPCC 202699</strain>
    </source>
</reference>
<sequence>MFAVPAVAAAGAVGTVAVSKGVDEVVEVISRRTATSLPSVPGANVVAGTVFFASVTVHGKDGVQIGDGSVNGMVVDIIPGLPVKLVVQNKIVLRLPDGELHLNNMHIREIPSPGKTFAIAVIGGTGKYRTARGDGIGEHATDTDTKITLNLVLT</sequence>
<evidence type="ECO:0000313" key="1">
    <source>
        <dbReference type="EMBL" id="SDY02461.1"/>
    </source>
</evidence>
<keyword evidence="2" id="KW-1185">Reference proteome</keyword>
<protein>
    <recommendedName>
        <fullName evidence="3">Dirigent-like protein</fullName>
    </recommendedName>
</protein>
<name>A0A1H3GGP4_9PSEU</name>
<dbReference type="AlphaFoldDB" id="A0A1H3GGP4"/>
<dbReference type="EMBL" id="FNON01000004">
    <property type="protein sequence ID" value="SDY02461.1"/>
    <property type="molecule type" value="Genomic_DNA"/>
</dbReference>
<evidence type="ECO:0000313" key="2">
    <source>
        <dbReference type="Proteomes" id="UP000199515"/>
    </source>
</evidence>
<organism evidence="1 2">
    <name type="scientific">Amycolatopsis xylanica</name>
    <dbReference type="NCBI Taxonomy" id="589385"/>
    <lineage>
        <taxon>Bacteria</taxon>
        <taxon>Bacillati</taxon>
        <taxon>Actinomycetota</taxon>
        <taxon>Actinomycetes</taxon>
        <taxon>Pseudonocardiales</taxon>
        <taxon>Pseudonocardiaceae</taxon>
        <taxon>Amycolatopsis</taxon>
    </lineage>
</organism>